<name>A0A0Q3E3U0_BRADI</name>
<feature type="region of interest" description="Disordered" evidence="1">
    <location>
        <begin position="459"/>
        <end position="495"/>
    </location>
</feature>
<dbReference type="Proteomes" id="UP000008810">
    <property type="component" value="Chromosome 5"/>
</dbReference>
<reference evidence="3" key="3">
    <citation type="submission" date="2018-08" db="UniProtKB">
        <authorList>
            <consortium name="EnsemblPlants"/>
        </authorList>
    </citation>
    <scope>IDENTIFICATION</scope>
    <source>
        <strain evidence="3">cv. Bd21</strain>
    </source>
</reference>
<dbReference type="Gramene" id="KQJ82479">
    <property type="protein sequence ID" value="KQJ82479"/>
    <property type="gene ID" value="BRADI_5g09165v3"/>
</dbReference>
<feature type="region of interest" description="Disordered" evidence="1">
    <location>
        <begin position="114"/>
        <end position="154"/>
    </location>
</feature>
<reference evidence="2 3" key="1">
    <citation type="journal article" date="2010" name="Nature">
        <title>Genome sequencing and analysis of the model grass Brachypodium distachyon.</title>
        <authorList>
            <consortium name="International Brachypodium Initiative"/>
        </authorList>
    </citation>
    <scope>NUCLEOTIDE SEQUENCE [LARGE SCALE GENOMIC DNA]</scope>
    <source>
        <strain evidence="2 3">Bd21</strain>
    </source>
</reference>
<dbReference type="PANTHER" id="PTHR33087">
    <property type="entry name" value="OS07G0539200 PROTEIN"/>
    <property type="match status" value="1"/>
</dbReference>
<keyword evidence="4" id="KW-1185">Reference proteome</keyword>
<protein>
    <submittedName>
        <fullName evidence="2 3">Uncharacterized protein</fullName>
    </submittedName>
</protein>
<dbReference type="InParanoid" id="A0A0Q3E3U0"/>
<dbReference type="PANTHER" id="PTHR33087:SF49">
    <property type="entry name" value="DUF4283 DOMAIN-CONTAINING PROTEIN"/>
    <property type="match status" value="1"/>
</dbReference>
<feature type="compositionally biased region" description="Low complexity" evidence="1">
    <location>
        <begin position="140"/>
        <end position="154"/>
    </location>
</feature>
<feature type="region of interest" description="Disordered" evidence="1">
    <location>
        <begin position="1"/>
        <end position="55"/>
    </location>
</feature>
<dbReference type="EnsemblPlants" id="KQJ82479">
    <property type="protein sequence ID" value="KQJ82479"/>
    <property type="gene ID" value="BRADI_5g09165v3"/>
</dbReference>
<evidence type="ECO:0000313" key="3">
    <source>
        <dbReference type="EnsemblPlants" id="KQJ82479"/>
    </source>
</evidence>
<organism evidence="2">
    <name type="scientific">Brachypodium distachyon</name>
    <name type="common">Purple false brome</name>
    <name type="synonym">Trachynia distachya</name>
    <dbReference type="NCBI Taxonomy" id="15368"/>
    <lineage>
        <taxon>Eukaryota</taxon>
        <taxon>Viridiplantae</taxon>
        <taxon>Streptophyta</taxon>
        <taxon>Embryophyta</taxon>
        <taxon>Tracheophyta</taxon>
        <taxon>Spermatophyta</taxon>
        <taxon>Magnoliopsida</taxon>
        <taxon>Liliopsida</taxon>
        <taxon>Poales</taxon>
        <taxon>Poaceae</taxon>
        <taxon>BOP clade</taxon>
        <taxon>Pooideae</taxon>
        <taxon>Stipodae</taxon>
        <taxon>Brachypodieae</taxon>
        <taxon>Brachypodium</taxon>
    </lineage>
</organism>
<accession>A0A0Q3E3U0</accession>
<dbReference type="FunCoup" id="A0A0Q3E3U0">
    <property type="interactions" value="817"/>
</dbReference>
<evidence type="ECO:0000313" key="4">
    <source>
        <dbReference type="Proteomes" id="UP000008810"/>
    </source>
</evidence>
<gene>
    <name evidence="2" type="ORF">BRADI_5g09165v3</name>
</gene>
<reference evidence="2" key="2">
    <citation type="submission" date="2017-06" db="EMBL/GenBank/DDBJ databases">
        <title>WGS assembly of Brachypodium distachyon.</title>
        <authorList>
            <consortium name="The International Brachypodium Initiative"/>
            <person name="Lucas S."/>
            <person name="Harmon-Smith M."/>
            <person name="Lail K."/>
            <person name="Tice H."/>
            <person name="Grimwood J."/>
            <person name="Bruce D."/>
            <person name="Barry K."/>
            <person name="Shu S."/>
            <person name="Lindquist E."/>
            <person name="Wang M."/>
            <person name="Pitluck S."/>
            <person name="Vogel J.P."/>
            <person name="Garvin D.F."/>
            <person name="Mockler T.C."/>
            <person name="Schmutz J."/>
            <person name="Rokhsar D."/>
            <person name="Bevan M.W."/>
        </authorList>
    </citation>
    <scope>NUCLEOTIDE SEQUENCE</scope>
    <source>
        <strain evidence="2">Bd21</strain>
    </source>
</reference>
<dbReference type="OrthoDB" id="696926at2759"/>
<dbReference type="EMBL" id="CM000884">
    <property type="protein sequence ID" value="KQJ82479.1"/>
    <property type="molecule type" value="Genomic_DNA"/>
</dbReference>
<sequence length="741" mass="79560">MCSGSHAPRRASPPPGPAGSSHAAAGVARSLVRSSRSSPSPFRSAAAALSSSTLHAPSRSYADAVALGGPCDAPALLGKAHSAPSSPRSVWRSEARPRLSSVVVGSLPSLPAAEKGNPWISVPSRSRRPSPLNGRLPKLPGSSRRPNGASSPSPARAAFLRRFRGRCFRCLSTNHRRAACRDPPRCIECWAWGHLASESSRCRAARRSPATPAPLTAARPSLPVRFPAPPPSAEMLSRAITMPAPRRSGSTHSVVMASRFVEHQVFVLRNHGVLAKAIDKHHSASPILVGKAIRGTRHHPEAFFIHFDFPAHRDRPWRELDHGSIERHDLHVRVAIEKMPLHLWSIEGAEQVFGKDVIVDRLYSRTYAKEDTRLFSCWVWCRSLDRIPSDHAFTVFRSGAGRIAPPPEGIRFNTIIHIDLVEDWTVRELYSWFEGLYDGDVPTGDRRRIPVSCRDAFTLAPRRDDTGDDDDLQRRPGRNSGTARAQPPRVDAAPSGLVARVTGARLVDPLAPAPLPVHALAPAPPASLVTASSQRSTSSEDPLAELIASERLSDIDLSTQEFDPMVAATPLLFSPSPAGGRPGLGSFSPLPLGPVSPSLTLPVGESMPQDVATDSDDTDGILQSLFGPAACLGPRRFIAPVLADRQGEARPTPRRSARQAGRASSTPVAQRATICLAKELAVIEPGDQRTDAAASALVQRFKEPLSDVDIDGFAVLTRIDLDALLRAAAQASASRAATQAH</sequence>
<dbReference type="InterPro" id="IPR053253">
    <property type="entry name" value="Sex_diff_modulator"/>
</dbReference>
<evidence type="ECO:0000313" key="2">
    <source>
        <dbReference type="EMBL" id="KQJ82479.1"/>
    </source>
</evidence>
<feature type="region of interest" description="Disordered" evidence="1">
    <location>
        <begin position="644"/>
        <end position="666"/>
    </location>
</feature>
<dbReference type="AlphaFoldDB" id="A0A0Q3E3U0"/>
<feature type="compositionally biased region" description="Low complexity" evidence="1">
    <location>
        <begin position="18"/>
        <end position="55"/>
    </location>
</feature>
<evidence type="ECO:0000256" key="1">
    <source>
        <dbReference type="SAM" id="MobiDB-lite"/>
    </source>
</evidence>
<proteinExistence type="predicted"/>